<evidence type="ECO:0000313" key="5">
    <source>
        <dbReference type="Proteomes" id="UP000193380"/>
    </source>
</evidence>
<dbReference type="InterPro" id="IPR050964">
    <property type="entry name" value="Striated_Muscle_Regulatory"/>
</dbReference>
<dbReference type="PANTHER" id="PTHR13817">
    <property type="entry name" value="TITIN"/>
    <property type="match status" value="1"/>
</dbReference>
<organism evidence="4 5">
    <name type="scientific">Oncorhynchus mykiss</name>
    <name type="common">Rainbow trout</name>
    <name type="synonym">Salmo gairdneri</name>
    <dbReference type="NCBI Taxonomy" id="8022"/>
    <lineage>
        <taxon>Eukaryota</taxon>
        <taxon>Metazoa</taxon>
        <taxon>Chordata</taxon>
        <taxon>Craniata</taxon>
        <taxon>Vertebrata</taxon>
        <taxon>Euteleostomi</taxon>
        <taxon>Actinopterygii</taxon>
        <taxon>Neopterygii</taxon>
        <taxon>Teleostei</taxon>
        <taxon>Protacanthopterygii</taxon>
        <taxon>Salmoniformes</taxon>
        <taxon>Salmonidae</taxon>
        <taxon>Salmoninae</taxon>
        <taxon>Oncorhynchus</taxon>
    </lineage>
</organism>
<reference evidence="4" key="1">
    <citation type="journal article" date="2014" name="Nat. Commun.">
        <title>The rainbow trout genome provides novel insights into evolution after whole-genome duplication in vertebrates.</title>
        <authorList>
            <person name="Berthelot C."/>
            <person name="Brunet F."/>
            <person name="Chalopin D."/>
            <person name="Juanchich A."/>
            <person name="Bernard M."/>
            <person name="Noel B."/>
            <person name="Bento P."/>
            <person name="Da Silva C."/>
            <person name="Labadie K."/>
            <person name="Alberti A."/>
            <person name="Aury J.M."/>
            <person name="Louis A."/>
            <person name="Dehais P."/>
            <person name="Bardou P."/>
            <person name="Montfort J."/>
            <person name="Klopp C."/>
            <person name="Cabau C."/>
            <person name="Gaspin C."/>
            <person name="Thorgaard G.H."/>
            <person name="Boussaha M."/>
            <person name="Quillet E."/>
            <person name="Guyomard R."/>
            <person name="Galiana D."/>
            <person name="Bobe J."/>
            <person name="Volff J.N."/>
            <person name="Genet C."/>
            <person name="Wincker P."/>
            <person name="Jaillon O."/>
            <person name="Roest Crollius H."/>
            <person name="Guiguen Y."/>
        </authorList>
    </citation>
    <scope>NUCLEOTIDE SEQUENCE [LARGE SCALE GENOMIC DNA]</scope>
</reference>
<dbReference type="SUPFAM" id="SSF49265">
    <property type="entry name" value="Fibronectin type III"/>
    <property type="match status" value="1"/>
</dbReference>
<dbReference type="SMART" id="SM00060">
    <property type="entry name" value="FN3"/>
    <property type="match status" value="1"/>
</dbReference>
<dbReference type="PANTHER" id="PTHR13817:SF69">
    <property type="entry name" value="ROUNDABOUT GUIDANCE RECEPTOR 2"/>
    <property type="match status" value="1"/>
</dbReference>
<sequence>MVIKNRDDNELPGPPSKPQVTDVTKNSVSLSWQPGLAGATPISSFVIEAFSQSVSNSWQTVADHVKTTQYTVKGLRPNTIYLFMVRAVNTQGLSDPSPMSEPVRTQGTWISLHGTVE</sequence>
<dbReference type="CDD" id="cd00063">
    <property type="entry name" value="FN3"/>
    <property type="match status" value="1"/>
</dbReference>
<name>A0A060YYF2_ONCMY</name>
<dbReference type="InterPro" id="IPR013783">
    <property type="entry name" value="Ig-like_fold"/>
</dbReference>
<dbReference type="InterPro" id="IPR003961">
    <property type="entry name" value="FN3_dom"/>
</dbReference>
<gene>
    <name evidence="4" type="ORF">GSONMT00041916001</name>
</gene>
<dbReference type="Pfam" id="PF00041">
    <property type="entry name" value="fn3"/>
    <property type="match status" value="1"/>
</dbReference>
<accession>A0A060YYF2</accession>
<evidence type="ECO:0000259" key="3">
    <source>
        <dbReference type="PROSITE" id="PS50853"/>
    </source>
</evidence>
<dbReference type="Proteomes" id="UP000193380">
    <property type="component" value="Unassembled WGS sequence"/>
</dbReference>
<dbReference type="EMBL" id="FR917891">
    <property type="protein sequence ID" value="CDQ94519.1"/>
    <property type="molecule type" value="Genomic_DNA"/>
</dbReference>
<dbReference type="Gene3D" id="2.60.40.10">
    <property type="entry name" value="Immunoglobulins"/>
    <property type="match status" value="1"/>
</dbReference>
<feature type="region of interest" description="Disordered" evidence="2">
    <location>
        <begin position="1"/>
        <end position="25"/>
    </location>
</feature>
<protein>
    <recommendedName>
        <fullName evidence="3">Fibronectin type-III domain-containing protein</fullName>
    </recommendedName>
</protein>
<dbReference type="PROSITE" id="PS50853">
    <property type="entry name" value="FN3"/>
    <property type="match status" value="1"/>
</dbReference>
<feature type="domain" description="Fibronectin type-III" evidence="3">
    <location>
        <begin position="14"/>
        <end position="108"/>
    </location>
</feature>
<evidence type="ECO:0000256" key="1">
    <source>
        <dbReference type="ARBA" id="ARBA00022737"/>
    </source>
</evidence>
<dbReference type="PRINTS" id="PR00014">
    <property type="entry name" value="FNTYPEIII"/>
</dbReference>
<dbReference type="InterPro" id="IPR036116">
    <property type="entry name" value="FN3_sf"/>
</dbReference>
<dbReference type="FunFam" id="2.60.40.10:FF:000055">
    <property type="entry name" value="roundabout homolog 1 isoform X2"/>
    <property type="match status" value="1"/>
</dbReference>
<proteinExistence type="predicted"/>
<dbReference type="PaxDb" id="8022-A0A060YYF2"/>
<keyword evidence="1" id="KW-0677">Repeat</keyword>
<reference evidence="4" key="2">
    <citation type="submission" date="2014-03" db="EMBL/GenBank/DDBJ databases">
        <authorList>
            <person name="Genoscope - CEA"/>
        </authorList>
    </citation>
    <scope>NUCLEOTIDE SEQUENCE</scope>
</reference>
<dbReference type="AlphaFoldDB" id="A0A060YYF2"/>
<dbReference type="STRING" id="8022.A0A060YYF2"/>
<evidence type="ECO:0000313" key="4">
    <source>
        <dbReference type="EMBL" id="CDQ94519.1"/>
    </source>
</evidence>
<evidence type="ECO:0000256" key="2">
    <source>
        <dbReference type="SAM" id="MobiDB-lite"/>
    </source>
</evidence>